<dbReference type="GO" id="GO:0005576">
    <property type="term" value="C:extracellular region"/>
    <property type="evidence" value="ECO:0007669"/>
    <property type="project" value="InterPro"/>
</dbReference>
<organism evidence="2 3">
    <name type="scientific">Aquila chrysaetos chrysaetos</name>
    <dbReference type="NCBI Taxonomy" id="223781"/>
    <lineage>
        <taxon>Eukaryota</taxon>
        <taxon>Metazoa</taxon>
        <taxon>Chordata</taxon>
        <taxon>Craniata</taxon>
        <taxon>Vertebrata</taxon>
        <taxon>Euteleostomi</taxon>
        <taxon>Archelosauria</taxon>
        <taxon>Archosauria</taxon>
        <taxon>Dinosauria</taxon>
        <taxon>Saurischia</taxon>
        <taxon>Theropoda</taxon>
        <taxon>Coelurosauria</taxon>
        <taxon>Aves</taxon>
        <taxon>Neognathae</taxon>
        <taxon>Neoaves</taxon>
        <taxon>Telluraves</taxon>
        <taxon>Accipitrimorphae</taxon>
        <taxon>Accipitriformes</taxon>
        <taxon>Accipitridae</taxon>
        <taxon>Accipitrinae</taxon>
        <taxon>Aquila</taxon>
    </lineage>
</organism>
<dbReference type="Pfam" id="PF00095">
    <property type="entry name" value="WAP"/>
    <property type="match status" value="1"/>
</dbReference>
<proteinExistence type="predicted"/>
<feature type="domain" description="WAP" evidence="1">
    <location>
        <begin position="2"/>
        <end position="52"/>
    </location>
</feature>
<dbReference type="InterPro" id="IPR036645">
    <property type="entry name" value="Elafin-like_sf"/>
</dbReference>
<protein>
    <recommendedName>
        <fullName evidence="1">WAP domain-containing protein</fullName>
    </recommendedName>
</protein>
<evidence type="ECO:0000313" key="2">
    <source>
        <dbReference type="Ensembl" id="ENSACCP00020009061.1"/>
    </source>
</evidence>
<name>A0A663EAT2_AQUCH</name>
<dbReference type="PROSITE" id="PS51390">
    <property type="entry name" value="WAP"/>
    <property type="match status" value="1"/>
</dbReference>
<dbReference type="AlphaFoldDB" id="A0A663EAT2"/>
<sequence length="65" mass="6691">MNCSHAGTARCALLNGKGHKPPCDRFCSSDEDCPGSERCCSTGCGRECRLPAGGEGVPATPPQLP</sequence>
<dbReference type="GO" id="GO:0030414">
    <property type="term" value="F:peptidase inhibitor activity"/>
    <property type="evidence" value="ECO:0007669"/>
    <property type="project" value="InterPro"/>
</dbReference>
<dbReference type="Proteomes" id="UP000472275">
    <property type="component" value="Chromosome 3"/>
</dbReference>
<dbReference type="SUPFAM" id="SSF57256">
    <property type="entry name" value="Elafin-like"/>
    <property type="match status" value="1"/>
</dbReference>
<dbReference type="InterPro" id="IPR008197">
    <property type="entry name" value="WAP_dom"/>
</dbReference>
<keyword evidence="3" id="KW-1185">Reference proteome</keyword>
<reference evidence="2" key="2">
    <citation type="submission" date="2025-09" db="UniProtKB">
        <authorList>
            <consortium name="Ensembl"/>
        </authorList>
    </citation>
    <scope>IDENTIFICATION</scope>
</reference>
<evidence type="ECO:0000313" key="3">
    <source>
        <dbReference type="Proteomes" id="UP000472275"/>
    </source>
</evidence>
<accession>A0A663EAT2</accession>
<dbReference type="InParanoid" id="A0A663EAT2"/>
<dbReference type="Gene3D" id="4.10.75.10">
    <property type="entry name" value="Elafin-like"/>
    <property type="match status" value="1"/>
</dbReference>
<evidence type="ECO:0000259" key="1">
    <source>
        <dbReference type="PROSITE" id="PS51390"/>
    </source>
</evidence>
<reference evidence="2" key="1">
    <citation type="submission" date="2025-08" db="UniProtKB">
        <authorList>
            <consortium name="Ensembl"/>
        </authorList>
    </citation>
    <scope>IDENTIFICATION</scope>
</reference>
<dbReference type="Ensembl" id="ENSACCT00020009454.1">
    <property type="protein sequence ID" value="ENSACCP00020009061.1"/>
    <property type="gene ID" value="ENSACCG00020006187.1"/>
</dbReference>